<evidence type="ECO:0000256" key="3">
    <source>
        <dbReference type="ARBA" id="ARBA00004370"/>
    </source>
</evidence>
<evidence type="ECO:0000313" key="20">
    <source>
        <dbReference type="Proteomes" id="UP000613075"/>
    </source>
</evidence>
<name>A0ABR9SZE3_9PSED</name>
<dbReference type="Gene3D" id="3.40.390.10">
    <property type="entry name" value="Collagenase (Catalytic Domain)"/>
    <property type="match status" value="1"/>
</dbReference>
<comment type="caution">
    <text evidence="19">The sequence shown here is derived from an EMBL/GenBank/DDBJ whole genome shotgun (WGS) entry which is preliminary data.</text>
</comment>
<dbReference type="Proteomes" id="UP000613075">
    <property type="component" value="Unassembled WGS sequence"/>
</dbReference>
<feature type="compositionally biased region" description="Polar residues" evidence="17">
    <location>
        <begin position="111"/>
        <end position="133"/>
    </location>
</feature>
<comment type="similarity">
    <text evidence="5">Belongs to the peptidase M10B family.</text>
</comment>
<evidence type="ECO:0000259" key="18">
    <source>
        <dbReference type="SMART" id="SM00235"/>
    </source>
</evidence>
<feature type="domain" description="Peptidase metallopeptidase" evidence="18">
    <location>
        <begin position="42"/>
        <end position="228"/>
    </location>
</feature>
<keyword evidence="7" id="KW-0800">Toxin</keyword>
<protein>
    <submittedName>
        <fullName evidence="19">M10 family metallopeptidase</fullName>
    </submittedName>
</protein>
<comment type="subcellular location">
    <subcellularLocation>
        <location evidence="3">Membrane</location>
    </subcellularLocation>
    <subcellularLocation>
        <location evidence="4">Secreted</location>
    </subcellularLocation>
</comment>
<dbReference type="InterPro" id="IPR024079">
    <property type="entry name" value="MetalloPept_cat_dom_sf"/>
</dbReference>
<dbReference type="InterPro" id="IPR003995">
    <property type="entry name" value="RTX_toxin_determinant-A"/>
</dbReference>
<dbReference type="InterPro" id="IPR034033">
    <property type="entry name" value="Serralysin-like"/>
</dbReference>
<dbReference type="InterPro" id="IPR018511">
    <property type="entry name" value="Hemolysin-typ_Ca-bd_CS"/>
</dbReference>
<organism evidence="19 20">
    <name type="scientific">Pseudomonas cyclaminis</name>
    <dbReference type="NCBI Taxonomy" id="2781239"/>
    <lineage>
        <taxon>Bacteria</taxon>
        <taxon>Pseudomonadati</taxon>
        <taxon>Pseudomonadota</taxon>
        <taxon>Gammaproteobacteria</taxon>
        <taxon>Pseudomonadales</taxon>
        <taxon>Pseudomonadaceae</taxon>
        <taxon>Pseudomonas</taxon>
    </lineage>
</organism>
<dbReference type="Pfam" id="PF08548">
    <property type="entry name" value="Peptidase_M10_C"/>
    <property type="match status" value="1"/>
</dbReference>
<sequence length="472" mass="50254">MTTISPHTSTTFQTLQQLMQRDQRGEGIAHKGLQSKSSDDATQQLWRKSSGWSDENGDGRTDVTYEFRAPPAGADTRQSGKAGLTPVGENQRKQTVLSLQAIEDVANVQFTQGPRSPSSEGHITIGNYGQRTDGTGRPNTHHAHYPGPADKNGGDVWFVNTKKESAVADAALGSSGRNTITHELGHAMGLAHPGVYEGTGLKQGQVDSHEDSLSHTVMSYRGERNTYMNHQGFKASAPQLDDISAYQKKYGANRETRNDDTTYGFNSNTDRDFLSVQAPGDKIVASIWDGGGVDTLDFSGYPQDQQISLREGTFSDVGGLKGNISIAHGTTIENAIGGAGNDALVGNEADNTLKGGDGNDRLYGGQGADTLWGGAGKDVFVYGNASESTQGSRDRIMDFVSGEDSVDVSGLRAAMGKDALTFVNEFSGAAGEARLDYNPVLNMSSLQIAGKHSEAPFVLEVEGKLQRGDIVG</sequence>
<dbReference type="SUPFAM" id="SSF51120">
    <property type="entry name" value="beta-Roll"/>
    <property type="match status" value="1"/>
</dbReference>
<dbReference type="EMBL" id="JADDUM010000253">
    <property type="protein sequence ID" value="MBE8594202.1"/>
    <property type="molecule type" value="Genomic_DNA"/>
</dbReference>
<keyword evidence="9" id="KW-0479">Metal-binding</keyword>
<evidence type="ECO:0000256" key="1">
    <source>
        <dbReference type="ARBA" id="ARBA00001913"/>
    </source>
</evidence>
<keyword evidence="11" id="KW-0378">Hydrolase</keyword>
<gene>
    <name evidence="19" type="ORF">IQK56_26650</name>
</gene>
<dbReference type="PROSITE" id="PS00330">
    <property type="entry name" value="HEMOLYSIN_CALCIUM"/>
    <property type="match status" value="1"/>
</dbReference>
<evidence type="ECO:0000256" key="8">
    <source>
        <dbReference type="ARBA" id="ARBA00022670"/>
    </source>
</evidence>
<keyword evidence="12" id="KW-0862">Zinc</keyword>
<comment type="cofactor">
    <cofactor evidence="2">
        <name>Zn(2+)</name>
        <dbReference type="ChEBI" id="CHEBI:29105"/>
    </cofactor>
</comment>
<evidence type="ECO:0000256" key="15">
    <source>
        <dbReference type="ARBA" id="ARBA00023049"/>
    </source>
</evidence>
<evidence type="ECO:0000256" key="6">
    <source>
        <dbReference type="ARBA" id="ARBA00022525"/>
    </source>
</evidence>
<evidence type="ECO:0000256" key="4">
    <source>
        <dbReference type="ARBA" id="ARBA00004613"/>
    </source>
</evidence>
<comment type="cofactor">
    <cofactor evidence="1">
        <name>Ca(2+)</name>
        <dbReference type="ChEBI" id="CHEBI:29108"/>
    </cofactor>
</comment>
<evidence type="ECO:0000256" key="2">
    <source>
        <dbReference type="ARBA" id="ARBA00001947"/>
    </source>
</evidence>
<dbReference type="SMART" id="SM00235">
    <property type="entry name" value="ZnMc"/>
    <property type="match status" value="1"/>
</dbReference>
<keyword evidence="8" id="KW-0645">Protease</keyword>
<dbReference type="RefSeq" id="WP_150761332.1">
    <property type="nucleotide sequence ID" value="NZ_JADDUM010000253.1"/>
</dbReference>
<evidence type="ECO:0000256" key="7">
    <source>
        <dbReference type="ARBA" id="ARBA00022656"/>
    </source>
</evidence>
<dbReference type="PIRSF" id="PIRSF001205">
    <property type="entry name" value="Peptidase_M10B"/>
    <property type="match status" value="1"/>
</dbReference>
<dbReference type="InterPro" id="IPR001343">
    <property type="entry name" value="Hemolysn_Ca-bd"/>
</dbReference>
<reference evidence="19 20" key="1">
    <citation type="submission" date="2020-10" db="EMBL/GenBank/DDBJ databases">
        <title>The draft genomes of Cyclamen pathogen Pseudomonas sp.</title>
        <authorList>
            <person name="Fujikawa T."/>
            <person name="Sawada H."/>
        </authorList>
    </citation>
    <scope>NUCLEOTIDE SEQUENCE [LARGE SCALE GENOMIC DNA]</scope>
    <source>
        <strain evidence="19 20">MAFF 301449</strain>
    </source>
</reference>
<evidence type="ECO:0000256" key="13">
    <source>
        <dbReference type="ARBA" id="ARBA00022837"/>
    </source>
</evidence>
<proteinExistence type="inferred from homology"/>
<dbReference type="Pfam" id="PF00353">
    <property type="entry name" value="HemolysinCabind"/>
    <property type="match status" value="1"/>
</dbReference>
<accession>A0ABR9SZE3</accession>
<evidence type="ECO:0000256" key="11">
    <source>
        <dbReference type="ARBA" id="ARBA00022801"/>
    </source>
</evidence>
<dbReference type="PRINTS" id="PR01488">
    <property type="entry name" value="RTXTOXINA"/>
</dbReference>
<feature type="compositionally biased region" description="Polar residues" evidence="17">
    <location>
        <begin position="34"/>
        <end position="53"/>
    </location>
</feature>
<evidence type="ECO:0000313" key="19">
    <source>
        <dbReference type="EMBL" id="MBE8594202.1"/>
    </source>
</evidence>
<dbReference type="PRINTS" id="PR00313">
    <property type="entry name" value="CABNDNGRPT"/>
</dbReference>
<dbReference type="InterPro" id="IPR011049">
    <property type="entry name" value="Serralysin-like_metalloprot_C"/>
</dbReference>
<evidence type="ECO:0000256" key="16">
    <source>
        <dbReference type="ARBA" id="ARBA00023136"/>
    </source>
</evidence>
<evidence type="ECO:0000256" key="12">
    <source>
        <dbReference type="ARBA" id="ARBA00022833"/>
    </source>
</evidence>
<feature type="region of interest" description="Disordered" evidence="17">
    <location>
        <begin position="19"/>
        <end position="91"/>
    </location>
</feature>
<keyword evidence="13" id="KW-0106">Calcium</keyword>
<dbReference type="InterPro" id="IPR006026">
    <property type="entry name" value="Peptidase_Metallo"/>
</dbReference>
<dbReference type="InterPro" id="IPR016294">
    <property type="entry name" value="Pept_M10B"/>
</dbReference>
<keyword evidence="16" id="KW-0472">Membrane</keyword>
<dbReference type="Gene3D" id="2.150.10.10">
    <property type="entry name" value="Serralysin-like metalloprotease, C-terminal"/>
    <property type="match status" value="1"/>
</dbReference>
<dbReference type="SUPFAM" id="SSF55486">
    <property type="entry name" value="Metalloproteases ('zincins'), catalytic domain"/>
    <property type="match status" value="1"/>
</dbReference>
<evidence type="ECO:0000256" key="17">
    <source>
        <dbReference type="SAM" id="MobiDB-lite"/>
    </source>
</evidence>
<keyword evidence="20" id="KW-1185">Reference proteome</keyword>
<keyword evidence="14" id="KW-0843">Virulence</keyword>
<evidence type="ECO:0000256" key="5">
    <source>
        <dbReference type="ARBA" id="ARBA00009490"/>
    </source>
</evidence>
<keyword evidence="10" id="KW-0677">Repeat</keyword>
<dbReference type="CDD" id="cd04277">
    <property type="entry name" value="ZnMc_serralysin_like"/>
    <property type="match status" value="1"/>
</dbReference>
<evidence type="ECO:0000256" key="14">
    <source>
        <dbReference type="ARBA" id="ARBA00023026"/>
    </source>
</evidence>
<keyword evidence="15" id="KW-0482">Metalloprotease</keyword>
<dbReference type="InterPro" id="IPR013858">
    <property type="entry name" value="Peptidase_M10B_C"/>
</dbReference>
<evidence type="ECO:0000256" key="10">
    <source>
        <dbReference type="ARBA" id="ARBA00022737"/>
    </source>
</evidence>
<keyword evidence="6" id="KW-0964">Secreted</keyword>
<evidence type="ECO:0000256" key="9">
    <source>
        <dbReference type="ARBA" id="ARBA00022723"/>
    </source>
</evidence>
<feature type="region of interest" description="Disordered" evidence="17">
    <location>
        <begin position="111"/>
        <end position="153"/>
    </location>
</feature>